<dbReference type="PANTHER" id="PTHR43415:SF4">
    <property type="entry name" value="N-ACETYLTRANSFERASE DOMAIN-CONTAINING PROTEIN"/>
    <property type="match status" value="1"/>
</dbReference>
<sequence>MNDQDVTLRKIEISDLTNLWQIAYQEAEPEWMKWNGPYFNDPKYTYEVFMADVGPSWVNSAKMHLVLLKDQPIGIATWHWEDGSLQQWLEYGLVLFVESSWGSGLGTKVSRLWIDHLFATLPHIQRVGFTTWSGNRGMMRIGDKLGMTQETCLRKVRYYQETYYDSIKYGILREEWLS</sequence>
<dbReference type="Proteomes" id="UP000287239">
    <property type="component" value="Unassembled WGS sequence"/>
</dbReference>
<dbReference type="EMBL" id="NGJU01000002">
    <property type="protein sequence ID" value="RST97581.1"/>
    <property type="molecule type" value="Genomic_DNA"/>
</dbReference>
<organism evidence="2 3">
    <name type="scientific">Vagococcus salmoninarum</name>
    <dbReference type="NCBI Taxonomy" id="2739"/>
    <lineage>
        <taxon>Bacteria</taxon>
        <taxon>Bacillati</taxon>
        <taxon>Bacillota</taxon>
        <taxon>Bacilli</taxon>
        <taxon>Lactobacillales</taxon>
        <taxon>Enterococcaceae</taxon>
        <taxon>Vagococcus</taxon>
    </lineage>
</organism>
<dbReference type="AlphaFoldDB" id="A0A429ZV39"/>
<feature type="domain" description="N-acetyltransferase" evidence="1">
    <location>
        <begin position="6"/>
        <end position="170"/>
    </location>
</feature>
<dbReference type="InterPro" id="IPR016181">
    <property type="entry name" value="Acyl_CoA_acyltransferase"/>
</dbReference>
<evidence type="ECO:0000259" key="1">
    <source>
        <dbReference type="PROSITE" id="PS51186"/>
    </source>
</evidence>
<reference evidence="2 3" key="1">
    <citation type="submission" date="2017-05" db="EMBL/GenBank/DDBJ databases">
        <title>Vagococcus spp. assemblies.</title>
        <authorList>
            <person name="Gulvik C.A."/>
        </authorList>
    </citation>
    <scope>NUCLEOTIDE SEQUENCE [LARGE SCALE GENOMIC DNA]</scope>
    <source>
        <strain evidence="2 3">NCFB 2777</strain>
    </source>
</reference>
<dbReference type="Gene3D" id="3.40.630.30">
    <property type="match status" value="1"/>
</dbReference>
<keyword evidence="3" id="KW-1185">Reference proteome</keyword>
<evidence type="ECO:0000313" key="2">
    <source>
        <dbReference type="EMBL" id="RST97581.1"/>
    </source>
</evidence>
<dbReference type="InterPro" id="IPR000182">
    <property type="entry name" value="GNAT_dom"/>
</dbReference>
<proteinExistence type="predicted"/>
<dbReference type="SUPFAM" id="SSF55729">
    <property type="entry name" value="Acyl-CoA N-acyltransferases (Nat)"/>
    <property type="match status" value="1"/>
</dbReference>
<dbReference type="GO" id="GO:0016747">
    <property type="term" value="F:acyltransferase activity, transferring groups other than amino-acyl groups"/>
    <property type="evidence" value="ECO:0007669"/>
    <property type="project" value="InterPro"/>
</dbReference>
<protein>
    <submittedName>
        <fullName evidence="2">GNAT family N-acetyltransferase</fullName>
    </submittedName>
</protein>
<dbReference type="PROSITE" id="PS51186">
    <property type="entry name" value="GNAT"/>
    <property type="match status" value="1"/>
</dbReference>
<accession>A0A429ZV39</accession>
<name>A0A429ZV39_9ENTE</name>
<dbReference type="OrthoDB" id="9795206at2"/>
<evidence type="ECO:0000313" key="3">
    <source>
        <dbReference type="Proteomes" id="UP000287239"/>
    </source>
</evidence>
<keyword evidence="2" id="KW-0808">Transferase</keyword>
<dbReference type="Pfam" id="PF13302">
    <property type="entry name" value="Acetyltransf_3"/>
    <property type="match status" value="1"/>
</dbReference>
<comment type="caution">
    <text evidence="2">The sequence shown here is derived from an EMBL/GenBank/DDBJ whole genome shotgun (WGS) entry which is preliminary data.</text>
</comment>
<dbReference type="PANTHER" id="PTHR43415">
    <property type="entry name" value="SPERMIDINE N(1)-ACETYLTRANSFERASE"/>
    <property type="match status" value="1"/>
</dbReference>
<gene>
    <name evidence="2" type="ORF">CBF35_01945</name>
</gene>